<dbReference type="Gene3D" id="3.30.260.10">
    <property type="entry name" value="TCP-1-like chaperonin intermediate domain"/>
    <property type="match status" value="1"/>
</dbReference>
<evidence type="ECO:0000313" key="7">
    <source>
        <dbReference type="Proteomes" id="UP001470230"/>
    </source>
</evidence>
<dbReference type="PROSITE" id="PS00751">
    <property type="entry name" value="TCP1_2"/>
    <property type="match status" value="1"/>
</dbReference>
<keyword evidence="2 5" id="KW-0547">Nucleotide-binding</keyword>
<dbReference type="PANTHER" id="PTHR11353">
    <property type="entry name" value="CHAPERONIN"/>
    <property type="match status" value="1"/>
</dbReference>
<comment type="similarity">
    <text evidence="1 5">Belongs to the TCP-1 chaperonin family.</text>
</comment>
<organism evidence="6 7">
    <name type="scientific">Tritrichomonas musculus</name>
    <dbReference type="NCBI Taxonomy" id="1915356"/>
    <lineage>
        <taxon>Eukaryota</taxon>
        <taxon>Metamonada</taxon>
        <taxon>Parabasalia</taxon>
        <taxon>Tritrichomonadida</taxon>
        <taxon>Tritrichomonadidae</taxon>
        <taxon>Tritrichomonas</taxon>
    </lineage>
</organism>
<evidence type="ECO:0000313" key="6">
    <source>
        <dbReference type="EMBL" id="KAK8889494.1"/>
    </source>
</evidence>
<dbReference type="SUPFAM" id="SSF54849">
    <property type="entry name" value="GroEL-intermediate domain like"/>
    <property type="match status" value="1"/>
</dbReference>
<dbReference type="InterPro" id="IPR054827">
    <property type="entry name" value="thermosome_alpha"/>
</dbReference>
<dbReference type="Gene3D" id="3.50.7.10">
    <property type="entry name" value="GroEL"/>
    <property type="match status" value="1"/>
</dbReference>
<sequence length="544" mass="58413">MIPINPQSLKIDGDRQTGDNVRVQNVRAAIAVANVVRSSLGPIGLDKMLVDDLGEVTITNDGATILKNLDIQHPAGKVLIQLSELQDREVGDGTTTVVLLAAELLRLGQELIEQKVHANTIIAGYRRAGKLAVAYLKKHLAVANKGLDRDVLINVAKTTMSSKILNAYSDYFAGMIVDACLAVKGTGDKCPSQRVNVVKSLGKSFPESTLIAGGLAINATKAAEAMPRTVNDVKIAVLDFGLARTRLPMGVQFRLKDATKLNRIQNEEINECKKIVEAIINAGANVIITSKQIDEASLKPMIKAGIMGIRHVSDGEINAVARCTGATVIKQVVDEEGNQKFDPAWLGRAKSVEQVPIGDNEMIVVRDGAAENSASIVLRGPNTFALDEANRTIRDALSAVKRVVESHHVVAGGGCVEAGLSVYLQKAATEVEGKEQVAMLRFADALLVIPKILANNAALDSIEIVAKLRAAHYKAQEVPNGPQCFASIDLVNNCIRDGYKDGVLEPAMSKVKSIQFATEAAITILRIDDLIKLKPDKKPEQDQE</sequence>
<dbReference type="InterPro" id="IPR017998">
    <property type="entry name" value="Chaperone_TCP-1"/>
</dbReference>
<dbReference type="InterPro" id="IPR002194">
    <property type="entry name" value="Chaperonin_TCP-1_CS"/>
</dbReference>
<dbReference type="SUPFAM" id="SSF52029">
    <property type="entry name" value="GroEL apical domain-like"/>
    <property type="match status" value="1"/>
</dbReference>
<dbReference type="PROSITE" id="PS00750">
    <property type="entry name" value="TCP1_1"/>
    <property type="match status" value="1"/>
</dbReference>
<dbReference type="PRINTS" id="PR00304">
    <property type="entry name" value="TCOMPLEXTCP1"/>
</dbReference>
<dbReference type="Pfam" id="PF00118">
    <property type="entry name" value="Cpn60_TCP1"/>
    <property type="match status" value="1"/>
</dbReference>
<dbReference type="InterPro" id="IPR027410">
    <property type="entry name" value="TCP-1-like_intermed_sf"/>
</dbReference>
<dbReference type="NCBIfam" id="NF041082">
    <property type="entry name" value="thermosome_alpha"/>
    <property type="match status" value="1"/>
</dbReference>
<gene>
    <name evidence="6" type="ORF">M9Y10_034242</name>
</gene>
<evidence type="ECO:0000256" key="5">
    <source>
        <dbReference type="RuleBase" id="RU004187"/>
    </source>
</evidence>
<dbReference type="Gene3D" id="1.10.560.10">
    <property type="entry name" value="GroEL-like equatorial domain"/>
    <property type="match status" value="1"/>
</dbReference>
<keyword evidence="7" id="KW-1185">Reference proteome</keyword>
<evidence type="ECO:0000256" key="4">
    <source>
        <dbReference type="ARBA" id="ARBA00023186"/>
    </source>
</evidence>
<evidence type="ECO:0000256" key="3">
    <source>
        <dbReference type="ARBA" id="ARBA00022840"/>
    </source>
</evidence>
<dbReference type="NCBIfam" id="NF041083">
    <property type="entry name" value="thermosome_beta"/>
    <property type="match status" value="1"/>
</dbReference>
<dbReference type="EMBL" id="JAPFFF010000005">
    <property type="protein sequence ID" value="KAK8889494.1"/>
    <property type="molecule type" value="Genomic_DNA"/>
</dbReference>
<dbReference type="InterPro" id="IPR053374">
    <property type="entry name" value="TCP-1_chaperonin"/>
</dbReference>
<keyword evidence="4 5" id="KW-0143">Chaperone</keyword>
<proteinExistence type="inferred from homology"/>
<evidence type="ECO:0000256" key="1">
    <source>
        <dbReference type="ARBA" id="ARBA00008020"/>
    </source>
</evidence>
<evidence type="ECO:0000256" key="2">
    <source>
        <dbReference type="ARBA" id="ARBA00022741"/>
    </source>
</evidence>
<dbReference type="InterPro" id="IPR027409">
    <property type="entry name" value="GroEL-like_apical_dom_sf"/>
</dbReference>
<dbReference type="SUPFAM" id="SSF48592">
    <property type="entry name" value="GroEL equatorial domain-like"/>
    <property type="match status" value="1"/>
</dbReference>
<name>A0ABR2KED0_9EUKA</name>
<accession>A0ABR2KED0</accession>
<protein>
    <submittedName>
        <fullName evidence="6">Alpha subunit of chaperonin-containing T-complex</fullName>
    </submittedName>
</protein>
<comment type="caution">
    <text evidence="6">The sequence shown here is derived from an EMBL/GenBank/DDBJ whole genome shotgun (WGS) entry which is preliminary data.</text>
</comment>
<dbReference type="InterPro" id="IPR027413">
    <property type="entry name" value="GROEL-like_equatorial_sf"/>
</dbReference>
<dbReference type="PROSITE" id="PS00995">
    <property type="entry name" value="TCP1_3"/>
    <property type="match status" value="1"/>
</dbReference>
<dbReference type="InterPro" id="IPR002423">
    <property type="entry name" value="Cpn60/GroEL/TCP-1"/>
</dbReference>
<dbReference type="Proteomes" id="UP001470230">
    <property type="component" value="Unassembled WGS sequence"/>
</dbReference>
<reference evidence="6 7" key="1">
    <citation type="submission" date="2024-04" db="EMBL/GenBank/DDBJ databases">
        <title>Tritrichomonas musculus Genome.</title>
        <authorList>
            <person name="Alves-Ferreira E."/>
            <person name="Grigg M."/>
            <person name="Lorenzi H."/>
            <person name="Galac M."/>
        </authorList>
    </citation>
    <scope>NUCLEOTIDE SEQUENCE [LARGE SCALE GENOMIC DNA]</scope>
    <source>
        <strain evidence="6 7">EAF2021</strain>
    </source>
</reference>
<keyword evidence="3 5" id="KW-0067">ATP-binding</keyword>